<evidence type="ECO:0000313" key="4">
    <source>
        <dbReference type="Proteomes" id="UP000239874"/>
    </source>
</evidence>
<feature type="transmembrane region" description="Helical" evidence="1">
    <location>
        <begin position="80"/>
        <end position="101"/>
    </location>
</feature>
<feature type="domain" description="Inner membrane component" evidence="2">
    <location>
        <begin position="22"/>
        <end position="72"/>
    </location>
</feature>
<accession>A0A2S6AXV4</accession>
<dbReference type="InterPro" id="IPR052937">
    <property type="entry name" value="Inner_membrane_protein"/>
</dbReference>
<name>A0A2S6AXV4_9NOCA</name>
<dbReference type="InterPro" id="IPR031308">
    <property type="entry name" value="UCP028777"/>
</dbReference>
<feature type="domain" description="Inner membrane component" evidence="2">
    <location>
        <begin position="86"/>
        <end position="136"/>
    </location>
</feature>
<feature type="transmembrane region" description="Helical" evidence="1">
    <location>
        <begin position="40"/>
        <end position="68"/>
    </location>
</feature>
<keyword evidence="1" id="KW-1133">Transmembrane helix</keyword>
<dbReference type="Pfam" id="PF03733">
    <property type="entry name" value="YccF"/>
    <property type="match status" value="2"/>
</dbReference>
<evidence type="ECO:0000259" key="2">
    <source>
        <dbReference type="Pfam" id="PF03733"/>
    </source>
</evidence>
<feature type="transmembrane region" description="Helical" evidence="1">
    <location>
        <begin position="107"/>
        <end position="124"/>
    </location>
</feature>
<organism evidence="3 4">
    <name type="scientific">Nocardia nova</name>
    <dbReference type="NCBI Taxonomy" id="37330"/>
    <lineage>
        <taxon>Bacteria</taxon>
        <taxon>Bacillati</taxon>
        <taxon>Actinomycetota</taxon>
        <taxon>Actinomycetes</taxon>
        <taxon>Mycobacteriales</taxon>
        <taxon>Nocardiaceae</taxon>
        <taxon>Nocardia</taxon>
    </lineage>
</organism>
<protein>
    <submittedName>
        <fullName evidence="3">YccF domain-containing protein</fullName>
    </submittedName>
</protein>
<dbReference type="Proteomes" id="UP000239874">
    <property type="component" value="Unassembled WGS sequence"/>
</dbReference>
<keyword evidence="1" id="KW-0472">Membrane</keyword>
<dbReference type="GO" id="GO:0005886">
    <property type="term" value="C:plasma membrane"/>
    <property type="evidence" value="ECO:0007669"/>
    <property type="project" value="TreeGrafter"/>
</dbReference>
<dbReference type="EMBL" id="PSZC01000001">
    <property type="protein sequence ID" value="PPJ40004.1"/>
    <property type="molecule type" value="Genomic_DNA"/>
</dbReference>
<dbReference type="PIRSF" id="PIRSF028777">
    <property type="entry name" value="UCP028777"/>
    <property type="match status" value="1"/>
</dbReference>
<gene>
    <name evidence="3" type="ORF">C5E45_02620</name>
</gene>
<evidence type="ECO:0000256" key="1">
    <source>
        <dbReference type="SAM" id="Phobius"/>
    </source>
</evidence>
<keyword evidence="1" id="KW-0812">Transmembrane</keyword>
<dbReference type="NCBIfam" id="NF008740">
    <property type="entry name" value="PRK11770.1-2"/>
    <property type="match status" value="1"/>
</dbReference>
<dbReference type="InterPro" id="IPR005185">
    <property type="entry name" value="YccF"/>
</dbReference>
<evidence type="ECO:0000313" key="3">
    <source>
        <dbReference type="EMBL" id="PPJ40004.1"/>
    </source>
</evidence>
<comment type="caution">
    <text evidence="3">The sequence shown here is derived from an EMBL/GenBank/DDBJ whole genome shotgun (WGS) entry which is preliminary data.</text>
</comment>
<dbReference type="OrthoDB" id="3238663at2"/>
<sequence>MSSLVGAAPPWHAGYVTLVRFVLNVLWLIFAGFWLAVGYFLAGILCCILIITIPFGIASFRIGAYVLWPFGREVVAKPGAGAPSLIGNIIWVIFAGFWLAIGHLVTSIPLFVSIIGIPFGWANLKLIPVSLMPLGREIVSSEHAFVA</sequence>
<dbReference type="PANTHER" id="PTHR42903:SF1">
    <property type="entry name" value="INNER MEMBRANE PROTEIN YCCF"/>
    <property type="match status" value="1"/>
</dbReference>
<proteinExistence type="predicted"/>
<dbReference type="PANTHER" id="PTHR42903">
    <property type="entry name" value="INNER MEMBRANE PROTEIN YCCF"/>
    <property type="match status" value="1"/>
</dbReference>
<reference evidence="3 4" key="1">
    <citation type="submission" date="2018-02" db="EMBL/GenBank/DDBJ databases">
        <title>8 Nocardia nova and 1 Nocardia cyriacigeorgica strain used for evolution to TMP-SMX.</title>
        <authorList>
            <person name="Mehta H."/>
            <person name="Weng J."/>
            <person name="Shamoo Y."/>
        </authorList>
    </citation>
    <scope>NUCLEOTIDE SEQUENCE [LARGE SCALE GENOMIC DNA]</scope>
    <source>
        <strain evidence="3 4">MDA3139</strain>
    </source>
</reference>
<feature type="transmembrane region" description="Helical" evidence="1">
    <location>
        <begin position="12"/>
        <end position="34"/>
    </location>
</feature>
<dbReference type="AlphaFoldDB" id="A0A2S6AXV4"/>